<dbReference type="Gene3D" id="2.60.120.260">
    <property type="entry name" value="Galactose-binding domain-like"/>
    <property type="match status" value="1"/>
</dbReference>
<evidence type="ECO:0000313" key="3">
    <source>
        <dbReference type="Proteomes" id="UP000216752"/>
    </source>
</evidence>
<feature type="domain" description="Fibronectin type-III" evidence="1">
    <location>
        <begin position="1690"/>
        <end position="1781"/>
    </location>
</feature>
<organism evidence="2 3">
    <name type="scientific">Sporomusa silvacetica DSM 10669</name>
    <dbReference type="NCBI Taxonomy" id="1123289"/>
    <lineage>
        <taxon>Bacteria</taxon>
        <taxon>Bacillati</taxon>
        <taxon>Bacillota</taxon>
        <taxon>Negativicutes</taxon>
        <taxon>Selenomonadales</taxon>
        <taxon>Sporomusaceae</taxon>
        <taxon>Sporomusa</taxon>
    </lineage>
</organism>
<dbReference type="Pfam" id="PF24801">
    <property type="entry name" value="FNIII-A_GpJ"/>
    <property type="match status" value="2"/>
</dbReference>
<name>A0ABZ3IEV5_9FIRM</name>
<dbReference type="InterPro" id="IPR003961">
    <property type="entry name" value="FN3_dom"/>
</dbReference>
<feature type="domain" description="Fibronectin type-III" evidence="1">
    <location>
        <begin position="1320"/>
        <end position="1414"/>
    </location>
</feature>
<dbReference type="InterPro" id="IPR053171">
    <property type="entry name" value="Viral_Tip_Attach_Protein"/>
</dbReference>
<reference evidence="2" key="1">
    <citation type="submission" date="2024-05" db="EMBL/GenBank/DDBJ databases">
        <title>Isolation and characterization of Sporomusa carbonis sp. nov., a carboxydotrophic hydrogenogen in the genus of Sporomusa isolated from a charcoal burning pile.</title>
        <authorList>
            <person name="Boeer T."/>
            <person name="Rosenbaum F."/>
            <person name="Eysell L."/>
            <person name="Mueller V."/>
            <person name="Daniel R."/>
            <person name="Poehlein A."/>
        </authorList>
    </citation>
    <scope>NUCLEOTIDE SEQUENCE [LARGE SCALE GENOMIC DNA]</scope>
    <source>
        <strain evidence="2">DSM 10669</strain>
    </source>
</reference>
<dbReference type="InterPro" id="IPR036116">
    <property type="entry name" value="FN3_sf"/>
</dbReference>
<dbReference type="InterPro" id="IPR055385">
    <property type="entry name" value="GpJ_HDII-ins2"/>
</dbReference>
<dbReference type="InterPro" id="IPR032876">
    <property type="entry name" value="J_dom"/>
</dbReference>
<dbReference type="PANTHER" id="PTHR36251:SF2">
    <property type="entry name" value="GIFSY-2 PROPHAGE HOST SPECIFICITY PROTEIN J, PHAGE LAMBDA"/>
    <property type="match status" value="1"/>
</dbReference>
<sequence>MITITVLKNPFNHTDKEIHTCEHIPDKTAYEYVQPYIMGLDEYVVSIDGNVIENVKEQLVNQDDWIAVCPVVGKSGKDWFRAIGMLALSFAVSGLAKTWGGKFWGHMAAGAVGVVGGTLINHWFPAAKPDRYEVNPSYNWSNAQPLTDQGNALAVTYGTMRTAGQVLAQHVSSDGEKQYLNLLLCGGEGPLDNISDIRINDNPISYYKDIVVETQLGTNDQTAIANFNDTYVDQALAYEINTDNTWTTQQTEGNAVEGLEITLEFPYGLYYAKDNGRLGNASVTLQAQYHKVGDANWSNFTDGVSWAVTQNAKGRLMMTSVNSGAPTETWTITYVDHGNFSVSGSVSGVKSNAQTFRKYNNGLIAFTIMECGLGFVSGDTFTINVTPNSNLQTSAAKNTSFFRTYRVDSLPAAQYEVRVKCIAKSGTNNRYSTRVFWTQLSNIIYDDFARPGKVLVGIKALATNQLSGGMPNITWLQTRNKVWVWNADSGKYEQKPATNPAWAAYDMIHRCRQIQNIHSGNLEFVVKGTPVSRAVYQDFVRWAAFCDSRSLTFNYIFNTATDLWTSLQKPEGVGRGKVIMRGTRYGCVCDAPGEPVQLFTVGNILTDKFKESFVGMKDRANAIEVTFANKEKAYQKEVITAYADDYDSTTEPNITQITLDGATTIDQAYREAKYRLRLNQYLQRTVEHSADIDAIACQINDVVLLAHDVPQWGYSGRLLAATATTLQLDRKVTLKPGKSYAVSVQITNPAATTGQAAQSIVTVGVQGVVNEISTDTVTLTSSLTSVPQNWDLYSFGETNKVVKPFRVLSISRDEDLRRKISCIEYIEEVYTEATDIPEVNYSALDVTPTEVVNVSAAEETYRQKDGTVVSNLNVAWNIQRDKLVSGYKVLYSSDNGQTWSEWVTGITALSTEISGVKTQTAYLVKVCTINNVGVVSTGVVSLSVYVTGKDAPPADVAGLSATISLSDCTKITLTWPAVTDIDLRGYQLMEGSTVLTPTPISDTQYSYTATQSRDHNFSVRAIDNSGNPSEIPATKSIRITVEPAQVTSFSGGIQETDRSKLLLSWAANRETDIAYYEIRTGNDGWDTGTVIATQLKAISYLYQLTTEGSQTFMIKAVNNAGNYSINPAAFCDTITLKPNAPTNGRYEANATNPSILTISWDKISDKDLEFYEIKIGTDWSTGTDYKTTKETSLKYTFTVSTSYKIMVRSKNFAGYYSTVLNIPVSVTVEPDDITNFTVKQLDTDRRVLKFNWDAVANTTYEIRCGVDWTNSELVGKDIQTNYFDYSTTISGTLNFMIKAKNTAGFYSQGYAYVEAVIVVIPSIPSGASAYQDFTNKANLIVSWTPVSDADFLEYQVKVGTNWATATVLPPTKESKVIYTAPSDGTYTFLIKTKSVGGYYSSALVVTATVTINPSDVTGFAVTQNSLDRRILNFVWNASTDSDHAYYVLKKGVNWDTATLVQSNITTNSYSVTASAEGTETYLLKAVNKAGKYSVEEAKVTTTISLKPSVVTNVVATQNSQDKTKLDISWDASADSDFYTFEVVINSTTITTKNNEYQYSVASSGTYTIAIRSKTVGGYYSTATYFTIAATVEPQDITGFAVSQSLVDRSKLNLVWGKPSELDVSYVELRQGSTWDSGIIVGTRLTGTTYTTTINTESKVAFWIKAVNLAGKYSKNAVSTPSIVFNLNPTAPSGLTVSQDATERSNIIVSWTGNGEYDFYENELRIGNTWETASIIKTTKENTLAFNPTSSGDYKFMLKAKNTAGFYSDEIFTHYYVALEPSNVTGLQVIQNGEYVALAWDKSSDADVVGYRIIEGASYDSGTLITDGTTVTNYETKVDTEREYKFHIKAINRCGKYSQSSTTASITVKNLPPKNVILSYDEISLQSGTPMNTAFGTSLINVSNLGGKASDYPNTKASEVGGQTVLKLANANLITDGNFDTSDVSKWGSYSGAGTITKNGSGNLQLTITSTTATGLTYDFTGPLSAATVYAVEFRAKASKAVATSTGFISQTGDYAAGACTPNSASCTLTTSMQNFYYEFTTSSTGTEPGRFLFPHLSYAVGDTIEIEWCRIYKKADNSLFTVGVWGGGYYPSGTYLCKTKDVGRVITASIATVFYPTSNLSVADGVGVGGNAKLQYCTSQDGTTYTDWLDFKPVLATFRYVMFRVVLTTTDITKTPEVNKLNINIDVPDTTKTGTATIPVGGLTISYNNAYWEYPAVIAHAIGTGIRAEITTVNKDRFVVQVRNMSNVDVGGKISWQATGY</sequence>
<protein>
    <recommendedName>
        <fullName evidence="1">Fibronectin type-III domain-containing protein</fullName>
    </recommendedName>
</protein>
<dbReference type="SUPFAM" id="SSF49785">
    <property type="entry name" value="Galactose-binding domain-like"/>
    <property type="match status" value="1"/>
</dbReference>
<dbReference type="SMART" id="SM00060">
    <property type="entry name" value="FN3"/>
    <property type="match status" value="9"/>
</dbReference>
<dbReference type="Pfam" id="PF13550">
    <property type="entry name" value="Phage-tail_3"/>
    <property type="match status" value="1"/>
</dbReference>
<dbReference type="EMBL" id="CP155573">
    <property type="protein sequence ID" value="XFO64170.1"/>
    <property type="molecule type" value="Genomic_DNA"/>
</dbReference>
<dbReference type="RefSeq" id="WP_094605337.1">
    <property type="nucleotide sequence ID" value="NZ_CP155573.1"/>
</dbReference>
<dbReference type="NCBIfam" id="NF040662">
    <property type="entry name" value="attach_TipJ_rel"/>
    <property type="match status" value="1"/>
</dbReference>
<feature type="domain" description="Fibronectin type-III" evidence="1">
    <location>
        <begin position="857"/>
        <end position="954"/>
    </location>
</feature>
<dbReference type="PROSITE" id="PS50853">
    <property type="entry name" value="FN3"/>
    <property type="match status" value="3"/>
</dbReference>
<dbReference type="InterPro" id="IPR008979">
    <property type="entry name" value="Galactose-bd-like_sf"/>
</dbReference>
<evidence type="ECO:0000313" key="2">
    <source>
        <dbReference type="EMBL" id="XFO64170.1"/>
    </source>
</evidence>
<dbReference type="InterPro" id="IPR013783">
    <property type="entry name" value="Ig-like_fold"/>
</dbReference>
<accession>A0ABZ3IEV5</accession>
<evidence type="ECO:0000259" key="1">
    <source>
        <dbReference type="PROSITE" id="PS50853"/>
    </source>
</evidence>
<proteinExistence type="predicted"/>
<dbReference type="Gene3D" id="2.60.40.10">
    <property type="entry name" value="Immunoglobulins"/>
    <property type="match status" value="5"/>
</dbReference>
<dbReference type="PANTHER" id="PTHR36251">
    <property type="entry name" value="FELS-1 PROPHAGE HOST SPECIFICITY PROTEIN-RELATED"/>
    <property type="match status" value="1"/>
</dbReference>
<keyword evidence="3" id="KW-1185">Reference proteome</keyword>
<dbReference type="Proteomes" id="UP000216752">
    <property type="component" value="Chromosome"/>
</dbReference>
<gene>
    <name evidence="2" type="ORF">SPSIL_002600</name>
</gene>
<dbReference type="SUPFAM" id="SSF49265">
    <property type="entry name" value="Fibronectin type III"/>
    <property type="match status" value="3"/>
</dbReference>